<evidence type="ECO:0000256" key="1">
    <source>
        <dbReference type="SAM" id="MobiDB-lite"/>
    </source>
</evidence>
<comment type="caution">
    <text evidence="2">The sequence shown here is derived from an EMBL/GenBank/DDBJ whole genome shotgun (WGS) entry which is preliminary data.</text>
</comment>
<reference evidence="3" key="1">
    <citation type="journal article" date="2019" name="Int. J. Syst. Evol. Microbiol.">
        <title>The Global Catalogue of Microorganisms (GCM) 10K type strain sequencing project: providing services to taxonomists for standard genome sequencing and annotation.</title>
        <authorList>
            <consortium name="The Broad Institute Genomics Platform"/>
            <consortium name="The Broad Institute Genome Sequencing Center for Infectious Disease"/>
            <person name="Wu L."/>
            <person name="Ma J."/>
        </authorList>
    </citation>
    <scope>NUCLEOTIDE SEQUENCE [LARGE SCALE GENOMIC DNA]</scope>
    <source>
        <strain evidence="3">JCM 14919</strain>
    </source>
</reference>
<dbReference type="EMBL" id="BAAAOP010000001">
    <property type="protein sequence ID" value="GAA2185162.1"/>
    <property type="molecule type" value="Genomic_DNA"/>
</dbReference>
<dbReference type="Proteomes" id="UP001501084">
    <property type="component" value="Unassembled WGS sequence"/>
</dbReference>
<gene>
    <name evidence="2" type="ORF">GCM10009786_00390</name>
</gene>
<keyword evidence="3" id="KW-1185">Reference proteome</keyword>
<organism evidence="2 3">
    <name type="scientific">Leucobacter alluvii</name>
    <dbReference type="NCBI Taxonomy" id="340321"/>
    <lineage>
        <taxon>Bacteria</taxon>
        <taxon>Bacillati</taxon>
        <taxon>Actinomycetota</taxon>
        <taxon>Actinomycetes</taxon>
        <taxon>Micrococcales</taxon>
        <taxon>Microbacteriaceae</taxon>
        <taxon>Leucobacter</taxon>
    </lineage>
</organism>
<protein>
    <submittedName>
        <fullName evidence="2">Uncharacterized protein</fullName>
    </submittedName>
</protein>
<accession>A0ABP5MSA8</accession>
<sequence length="180" mass="19362">MSTQSIDLQPELPLIDLPLAVVTVGEIGVVSAVFDGIEVPPPIHAEHWSRAQFGELLDALTQQCSRTIRLEVRESDGSVFTEIIHARRGNPETADVATPPAPEPDSRRARRGRPPRLIEITGGGFIQGEDVLVAVPVSTAEGDDSGAARAVIDLDQLTSQMREVALIGYVSGRIVTERLP</sequence>
<evidence type="ECO:0000313" key="2">
    <source>
        <dbReference type="EMBL" id="GAA2185162.1"/>
    </source>
</evidence>
<name>A0ABP5MSA8_9MICO</name>
<feature type="region of interest" description="Disordered" evidence="1">
    <location>
        <begin position="88"/>
        <end position="114"/>
    </location>
</feature>
<evidence type="ECO:0000313" key="3">
    <source>
        <dbReference type="Proteomes" id="UP001501084"/>
    </source>
</evidence>
<proteinExistence type="predicted"/>